<sequence>MMEVHEKRILLEAIEILVKRPAQANETTLGNAIGYFTKLIESTTGGQLTIVPVIKDEVA</sequence>
<gene>
    <name evidence="1" type="ORF">N7566_02580</name>
</gene>
<accession>A0AAW6RQN3</accession>
<dbReference type="RefSeq" id="WP_279678481.1">
    <property type="nucleotide sequence ID" value="NZ_JAOECG010000002.1"/>
</dbReference>
<dbReference type="EMBL" id="JAOECG010000002">
    <property type="protein sequence ID" value="MDG9785898.1"/>
    <property type="molecule type" value="Genomic_DNA"/>
</dbReference>
<dbReference type="AlphaFoldDB" id="A0AAW6RQN3"/>
<protein>
    <submittedName>
        <fullName evidence="1">Uncharacterized protein</fullName>
    </submittedName>
</protein>
<evidence type="ECO:0000313" key="1">
    <source>
        <dbReference type="EMBL" id="MDG9785898.1"/>
    </source>
</evidence>
<organism evidence="1 2">
    <name type="scientific">Acinetobacter johnsonii</name>
    <dbReference type="NCBI Taxonomy" id="40214"/>
    <lineage>
        <taxon>Bacteria</taxon>
        <taxon>Pseudomonadati</taxon>
        <taxon>Pseudomonadota</taxon>
        <taxon>Gammaproteobacteria</taxon>
        <taxon>Moraxellales</taxon>
        <taxon>Moraxellaceae</taxon>
        <taxon>Acinetobacter</taxon>
    </lineage>
</organism>
<evidence type="ECO:0000313" key="2">
    <source>
        <dbReference type="Proteomes" id="UP001157887"/>
    </source>
</evidence>
<reference evidence="1" key="1">
    <citation type="submission" date="2022-09" db="EMBL/GenBank/DDBJ databases">
        <title>Intensive care unit water sources are persistently colonized with multi-drug resistant bacteria and are the site of extensive horizontal gene transfer of antibiotic resistance genes.</title>
        <authorList>
            <person name="Diorio-Toth L."/>
        </authorList>
    </citation>
    <scope>NUCLEOTIDE SEQUENCE</scope>
    <source>
        <strain evidence="1">GD04065</strain>
    </source>
</reference>
<dbReference type="Proteomes" id="UP001157887">
    <property type="component" value="Unassembled WGS sequence"/>
</dbReference>
<comment type="caution">
    <text evidence="1">The sequence shown here is derived from an EMBL/GenBank/DDBJ whole genome shotgun (WGS) entry which is preliminary data.</text>
</comment>
<name>A0AAW6RQN3_ACIJO</name>
<proteinExistence type="predicted"/>